<evidence type="ECO:0000313" key="2">
    <source>
        <dbReference type="EMBL" id="MDJ1131219.1"/>
    </source>
</evidence>
<evidence type="ECO:0000313" key="3">
    <source>
        <dbReference type="Proteomes" id="UP001214441"/>
    </source>
</evidence>
<dbReference type="EMBL" id="JANCPR020000004">
    <property type="protein sequence ID" value="MDJ1131219.1"/>
    <property type="molecule type" value="Genomic_DNA"/>
</dbReference>
<keyword evidence="3" id="KW-1185">Reference proteome</keyword>
<reference evidence="2 3" key="1">
    <citation type="submission" date="2023-05" db="EMBL/GenBank/DDBJ databases">
        <title>Streptantibioticus silvisoli sp. nov., acidotolerant actinomycetes 1 from pine litter.</title>
        <authorList>
            <person name="Swiecimska M."/>
            <person name="Golinska P."/>
            <person name="Sangal V."/>
            <person name="Wachnowicz B."/>
            <person name="Goodfellow M."/>
        </authorList>
    </citation>
    <scope>NUCLEOTIDE SEQUENCE [LARGE SCALE GENOMIC DNA]</scope>
    <source>
        <strain evidence="2 3">DSM 42109</strain>
    </source>
</reference>
<accession>A0ABT6ZQA9</accession>
<comment type="caution">
    <text evidence="2">The sequence shown here is derived from an EMBL/GenBank/DDBJ whole genome shotgun (WGS) entry which is preliminary data.</text>
</comment>
<dbReference type="RefSeq" id="WP_274039050.1">
    <property type="nucleotide sequence ID" value="NZ_JANCPR020000004.1"/>
</dbReference>
<dbReference type="Proteomes" id="UP001214441">
    <property type="component" value="Unassembled WGS sequence"/>
</dbReference>
<proteinExistence type="predicted"/>
<evidence type="ECO:0000256" key="1">
    <source>
        <dbReference type="SAM" id="MobiDB-lite"/>
    </source>
</evidence>
<gene>
    <name evidence="2" type="ORF">NMN56_004440</name>
</gene>
<feature type="region of interest" description="Disordered" evidence="1">
    <location>
        <begin position="41"/>
        <end position="65"/>
    </location>
</feature>
<feature type="compositionally biased region" description="Polar residues" evidence="1">
    <location>
        <begin position="43"/>
        <end position="65"/>
    </location>
</feature>
<sequence length="182" mass="19423">MERTDQSTSAGPPAHGPAAQITALTRAIAAATAITVYDRHGSARTTPSQGDTAQALHTATTSGSTVEEWHTAHRTLGQALTVVRVTHPWYGVDIYAIEHPAGDRIVTLLRRIEEALDGQDDEAPFDAERMVFFEASVTHGGHCAAVHEDVRDTLAFLGNPREPIAGAQLLARVRVALGEKSA</sequence>
<name>A0ABT6ZQA9_9ACTN</name>
<organism evidence="2 3">
    <name type="scientific">Streptomyces iconiensis</name>
    <dbReference type="NCBI Taxonomy" id="1384038"/>
    <lineage>
        <taxon>Bacteria</taxon>
        <taxon>Bacillati</taxon>
        <taxon>Actinomycetota</taxon>
        <taxon>Actinomycetes</taxon>
        <taxon>Kitasatosporales</taxon>
        <taxon>Streptomycetaceae</taxon>
        <taxon>Streptomyces</taxon>
    </lineage>
</organism>
<protein>
    <submittedName>
        <fullName evidence="2">Uncharacterized protein</fullName>
    </submittedName>
</protein>